<protein>
    <recommendedName>
        <fullName evidence="2">Strictosidine synthase conserved region domain-containing protein</fullName>
    </recommendedName>
</protein>
<sequence length="93" mass="10480">MGLGGYKEFVHKPKLVKRVIAKSPALFHWIFNTRGKATVINVEIHGKIINYLDDSKGKVMSFATSATEFEDHLYLGNLNTSFIGKLRSQKAKK</sequence>
<name>A0A5K0XWP9_9MAGN</name>
<accession>A0A5K0XWP9</accession>
<dbReference type="AlphaFoldDB" id="A0A5K0XWP9"/>
<evidence type="ECO:0008006" key="2">
    <source>
        <dbReference type="Google" id="ProtNLM"/>
    </source>
</evidence>
<dbReference type="EMBL" id="LR721776">
    <property type="protein sequence ID" value="VVV69779.1"/>
    <property type="molecule type" value="Genomic_DNA"/>
</dbReference>
<gene>
    <name evidence="1" type="ORF">NYM_LOCUS7047</name>
</gene>
<organism evidence="1">
    <name type="scientific">Nymphaea colorata</name>
    <name type="common">pocket water lily</name>
    <dbReference type="NCBI Taxonomy" id="210225"/>
    <lineage>
        <taxon>Eukaryota</taxon>
        <taxon>Viridiplantae</taxon>
        <taxon>Streptophyta</taxon>
        <taxon>Embryophyta</taxon>
        <taxon>Tracheophyta</taxon>
        <taxon>Spermatophyta</taxon>
        <taxon>Magnoliopsida</taxon>
        <taxon>Nymphaeales</taxon>
        <taxon>Nymphaeaceae</taxon>
        <taxon>Nymphaea</taxon>
    </lineage>
</organism>
<evidence type="ECO:0000313" key="1">
    <source>
        <dbReference type="EMBL" id="VVV69779.1"/>
    </source>
</evidence>
<reference evidence="1" key="1">
    <citation type="submission" date="2019-09" db="EMBL/GenBank/DDBJ databases">
        <authorList>
            <person name="Zhang L."/>
        </authorList>
    </citation>
    <scope>NUCLEOTIDE SEQUENCE</scope>
</reference>
<proteinExistence type="predicted"/>